<gene>
    <name evidence="2" type="ORF">PV328_006631</name>
</gene>
<reference evidence="2" key="2">
    <citation type="submission" date="2023-03" db="EMBL/GenBank/DDBJ databases">
        <authorList>
            <person name="Inwood S.N."/>
            <person name="Skelly J.G."/>
            <person name="Guhlin J."/>
            <person name="Harrop T.W.R."/>
            <person name="Goldson S.G."/>
            <person name="Dearden P.K."/>
        </authorList>
    </citation>
    <scope>NUCLEOTIDE SEQUENCE</scope>
    <source>
        <strain evidence="2">Irish</strain>
        <tissue evidence="2">Whole body</tissue>
    </source>
</reference>
<protein>
    <submittedName>
        <fullName evidence="2">Uncharacterized protein</fullName>
    </submittedName>
</protein>
<comment type="caution">
    <text evidence="2">The sequence shown here is derived from an EMBL/GenBank/DDBJ whole genome shotgun (WGS) entry which is preliminary data.</text>
</comment>
<dbReference type="Proteomes" id="UP001168990">
    <property type="component" value="Unassembled WGS sequence"/>
</dbReference>
<name>A0AA39FQ50_9HYME</name>
<dbReference type="AlphaFoldDB" id="A0AA39FQ50"/>
<evidence type="ECO:0000313" key="2">
    <source>
        <dbReference type="EMBL" id="KAK0173435.1"/>
    </source>
</evidence>
<dbReference type="EMBL" id="JAQQBS010000002">
    <property type="protein sequence ID" value="KAK0173435.1"/>
    <property type="molecule type" value="Genomic_DNA"/>
</dbReference>
<evidence type="ECO:0000256" key="1">
    <source>
        <dbReference type="SAM" id="SignalP"/>
    </source>
</evidence>
<proteinExistence type="predicted"/>
<keyword evidence="1" id="KW-0732">Signal</keyword>
<accession>A0AA39FQ50</accession>
<keyword evidence="3" id="KW-1185">Reference proteome</keyword>
<sequence>MNVYRMMFSLMFIVLFISLNLENVKAINWKAVDLLWKRPRRAVTEKIPKYSEDCATGTSLNNNYKCEIEKSINDNNMPLSLSE</sequence>
<feature type="signal peptide" evidence="1">
    <location>
        <begin position="1"/>
        <end position="26"/>
    </location>
</feature>
<feature type="chain" id="PRO_5041256719" evidence="1">
    <location>
        <begin position="27"/>
        <end position="83"/>
    </location>
</feature>
<reference evidence="2" key="1">
    <citation type="journal article" date="2023" name="bioRxiv">
        <title>Scaffold-level genome assemblies of two parasitoid biocontrol wasps reveal the parthenogenesis mechanism and an associated novel virus.</title>
        <authorList>
            <person name="Inwood S."/>
            <person name="Skelly J."/>
            <person name="Guhlin J."/>
            <person name="Harrop T."/>
            <person name="Goldson S."/>
            <person name="Dearden P."/>
        </authorList>
    </citation>
    <scope>NUCLEOTIDE SEQUENCE</scope>
    <source>
        <strain evidence="2">Irish</strain>
        <tissue evidence="2">Whole body</tissue>
    </source>
</reference>
<evidence type="ECO:0000313" key="3">
    <source>
        <dbReference type="Proteomes" id="UP001168990"/>
    </source>
</evidence>
<organism evidence="2 3">
    <name type="scientific">Microctonus aethiopoides</name>
    <dbReference type="NCBI Taxonomy" id="144406"/>
    <lineage>
        <taxon>Eukaryota</taxon>
        <taxon>Metazoa</taxon>
        <taxon>Ecdysozoa</taxon>
        <taxon>Arthropoda</taxon>
        <taxon>Hexapoda</taxon>
        <taxon>Insecta</taxon>
        <taxon>Pterygota</taxon>
        <taxon>Neoptera</taxon>
        <taxon>Endopterygota</taxon>
        <taxon>Hymenoptera</taxon>
        <taxon>Apocrita</taxon>
        <taxon>Ichneumonoidea</taxon>
        <taxon>Braconidae</taxon>
        <taxon>Euphorinae</taxon>
        <taxon>Microctonus</taxon>
    </lineage>
</organism>